<evidence type="ECO:0000256" key="1">
    <source>
        <dbReference type="ARBA" id="ARBA00004167"/>
    </source>
</evidence>
<dbReference type="AlphaFoldDB" id="A0A9X2C382"/>
<dbReference type="GO" id="GO:0016020">
    <property type="term" value="C:membrane"/>
    <property type="evidence" value="ECO:0007669"/>
    <property type="project" value="UniProtKB-SubCell"/>
</dbReference>
<keyword evidence="3" id="KW-0472">Membrane</keyword>
<accession>A0A9X2C382</accession>
<dbReference type="RefSeq" id="WP_275682996.1">
    <property type="nucleotide sequence ID" value="NZ_JAJLJH010000003.1"/>
</dbReference>
<keyword evidence="3" id="KW-1133">Transmembrane helix</keyword>
<dbReference type="Gene3D" id="3.30.479.30">
    <property type="entry name" value="Band 7 domain"/>
    <property type="match status" value="1"/>
</dbReference>
<dbReference type="PANTHER" id="PTHR23222">
    <property type="entry name" value="PROHIBITIN"/>
    <property type="match status" value="1"/>
</dbReference>
<dbReference type="InterPro" id="IPR001107">
    <property type="entry name" value="Band_7"/>
</dbReference>
<evidence type="ECO:0000313" key="6">
    <source>
        <dbReference type="Proteomes" id="UP001139353"/>
    </source>
</evidence>
<organism evidence="5 6">
    <name type="scientific">Scleromatobacter humisilvae</name>
    <dbReference type="NCBI Taxonomy" id="2897159"/>
    <lineage>
        <taxon>Bacteria</taxon>
        <taxon>Pseudomonadati</taxon>
        <taxon>Pseudomonadota</taxon>
        <taxon>Betaproteobacteria</taxon>
        <taxon>Burkholderiales</taxon>
        <taxon>Sphaerotilaceae</taxon>
        <taxon>Scleromatobacter</taxon>
    </lineage>
</organism>
<dbReference type="InterPro" id="IPR000163">
    <property type="entry name" value="Prohibitin"/>
</dbReference>
<dbReference type="SUPFAM" id="SSF117892">
    <property type="entry name" value="Band 7/SPFH domain"/>
    <property type="match status" value="1"/>
</dbReference>
<keyword evidence="3" id="KW-0812">Transmembrane</keyword>
<dbReference type="Proteomes" id="UP001139353">
    <property type="component" value="Unassembled WGS sequence"/>
</dbReference>
<dbReference type="PRINTS" id="PR00679">
    <property type="entry name" value="PROHIBITIN"/>
</dbReference>
<reference evidence="5" key="1">
    <citation type="submission" date="2021-11" db="EMBL/GenBank/DDBJ databases">
        <title>BS-T2-15 a new species belonging to the Comamonadaceae family isolated from the soil of a French oak forest.</title>
        <authorList>
            <person name="Mieszkin S."/>
            <person name="Alain K."/>
        </authorList>
    </citation>
    <scope>NUCLEOTIDE SEQUENCE</scope>
    <source>
        <strain evidence="5">BS-T2-15</strain>
    </source>
</reference>
<feature type="transmembrane region" description="Helical" evidence="3">
    <location>
        <begin position="12"/>
        <end position="37"/>
    </location>
</feature>
<comment type="subcellular location">
    <subcellularLocation>
        <location evidence="1">Membrane</location>
        <topology evidence="1">Single-pass membrane protein</topology>
    </subcellularLocation>
</comment>
<name>A0A9X2C382_9BURK</name>
<dbReference type="PANTHER" id="PTHR23222:SF0">
    <property type="entry name" value="PROHIBITIN 1"/>
    <property type="match status" value="1"/>
</dbReference>
<dbReference type="Pfam" id="PF01145">
    <property type="entry name" value="Band_7"/>
    <property type="match status" value="1"/>
</dbReference>
<feature type="domain" description="Band 7" evidence="4">
    <location>
        <begin position="37"/>
        <end position="198"/>
    </location>
</feature>
<evidence type="ECO:0000256" key="2">
    <source>
        <dbReference type="SAM" id="Coils"/>
    </source>
</evidence>
<evidence type="ECO:0000259" key="4">
    <source>
        <dbReference type="SMART" id="SM00244"/>
    </source>
</evidence>
<dbReference type="SMART" id="SM00244">
    <property type="entry name" value="PHB"/>
    <property type="match status" value="1"/>
</dbReference>
<dbReference type="InterPro" id="IPR036013">
    <property type="entry name" value="Band_7/SPFH_dom_sf"/>
</dbReference>
<keyword evidence="6" id="KW-1185">Reference proteome</keyword>
<evidence type="ECO:0000313" key="5">
    <source>
        <dbReference type="EMBL" id="MCK9686960.1"/>
    </source>
</evidence>
<proteinExistence type="predicted"/>
<gene>
    <name evidence="5" type="ORF">LPC04_14705</name>
</gene>
<keyword evidence="2" id="KW-0175">Coiled coil</keyword>
<dbReference type="CDD" id="cd03401">
    <property type="entry name" value="SPFH_prohibitin"/>
    <property type="match status" value="1"/>
</dbReference>
<protein>
    <recommendedName>
        <fullName evidence="4">Band 7 domain-containing protein</fullName>
    </recommendedName>
</protein>
<feature type="coiled-coil region" evidence="2">
    <location>
        <begin position="244"/>
        <end position="271"/>
    </location>
</feature>
<sequence length="311" mass="33817">MSFASRYSKDGVTFNHVALMRDGLIGVVMLFILASFWPLRTVPTGSRGVITVGGAIRSLQGEGFTLIAPWQKMEVFSIRAEQADIENAEGSTSDTQPVKVSMTVRYSIAPDRVTEVYEKYSHDGNLSNYVQTATQEVFKAVTARYSAPDLISQRAAVSSDITSALRTKLATYGAQVISIDMRNFSFSESYMRAINDKVTQEQLRLAAENKLKTVEAEQKQKVAIAEAEANAVKATADGDAYAKIKVATAEAQSLQVQNDALAKNKDVLELRRIEVELTKAQRWNGALPTSVYGSAPIPFMNVGSGAGTATK</sequence>
<dbReference type="EMBL" id="JAJLJH010000003">
    <property type="protein sequence ID" value="MCK9686960.1"/>
    <property type="molecule type" value="Genomic_DNA"/>
</dbReference>
<comment type="caution">
    <text evidence="5">The sequence shown here is derived from an EMBL/GenBank/DDBJ whole genome shotgun (WGS) entry which is preliminary data.</text>
</comment>
<evidence type="ECO:0000256" key="3">
    <source>
        <dbReference type="SAM" id="Phobius"/>
    </source>
</evidence>